<dbReference type="GO" id="GO:0016787">
    <property type="term" value="F:hydrolase activity"/>
    <property type="evidence" value="ECO:0007669"/>
    <property type="project" value="UniProtKB-KW"/>
</dbReference>
<dbReference type="SUPFAM" id="SSF53933">
    <property type="entry name" value="Microbial ribonucleases"/>
    <property type="match status" value="1"/>
</dbReference>
<keyword evidence="1" id="KW-0540">Nuclease</keyword>
<reference evidence="4 5" key="1">
    <citation type="submission" date="2018-02" db="EMBL/GenBank/DDBJ databases">
        <title>The genomes of Aspergillus section Nigri reveals drivers in fungal speciation.</title>
        <authorList>
            <consortium name="DOE Joint Genome Institute"/>
            <person name="Vesth T.C."/>
            <person name="Nybo J."/>
            <person name="Theobald S."/>
            <person name="Brandl J."/>
            <person name="Frisvad J.C."/>
            <person name="Nielsen K.F."/>
            <person name="Lyhne E.K."/>
            <person name="Kogle M.E."/>
            <person name="Kuo A."/>
            <person name="Riley R."/>
            <person name="Clum A."/>
            <person name="Nolan M."/>
            <person name="Lipzen A."/>
            <person name="Salamov A."/>
            <person name="Henrissat B."/>
            <person name="Wiebenga A."/>
            <person name="De vries R.P."/>
            <person name="Grigoriev I.V."/>
            <person name="Mortensen U.H."/>
            <person name="Andersen M.R."/>
            <person name="Baker S.E."/>
        </authorList>
    </citation>
    <scope>NUCLEOTIDE SEQUENCE [LARGE SCALE GENOMIC DNA]</scope>
    <source>
        <strain evidence="4 5">CBS 121057</strain>
    </source>
</reference>
<dbReference type="GO" id="GO:0004540">
    <property type="term" value="F:RNA nuclease activity"/>
    <property type="evidence" value="ECO:0007669"/>
    <property type="project" value="InterPro"/>
</dbReference>
<evidence type="ECO:0000256" key="3">
    <source>
        <dbReference type="SAM" id="MobiDB-lite"/>
    </source>
</evidence>
<dbReference type="OrthoDB" id="4489995at2759"/>
<dbReference type="GO" id="GO:0003723">
    <property type="term" value="F:RNA binding"/>
    <property type="evidence" value="ECO:0007669"/>
    <property type="project" value="InterPro"/>
</dbReference>
<name>A0A319E963_ASPSB</name>
<gene>
    <name evidence="4" type="ORF">BO78DRAFT_412458</name>
</gene>
<evidence type="ECO:0000256" key="2">
    <source>
        <dbReference type="ARBA" id="ARBA00022801"/>
    </source>
</evidence>
<feature type="region of interest" description="Disordered" evidence="3">
    <location>
        <begin position="1"/>
        <end position="26"/>
    </location>
</feature>
<dbReference type="EMBL" id="KZ826473">
    <property type="protein sequence ID" value="PYI00214.1"/>
    <property type="molecule type" value="Genomic_DNA"/>
</dbReference>
<dbReference type="AlphaFoldDB" id="A0A319E963"/>
<dbReference type="InterPro" id="IPR016191">
    <property type="entry name" value="Ribonuclease/ribotoxin"/>
</dbReference>
<keyword evidence="2" id="KW-0378">Hydrolase</keyword>
<accession>A0A319E963</accession>
<evidence type="ECO:0000313" key="4">
    <source>
        <dbReference type="EMBL" id="PYI00214.1"/>
    </source>
</evidence>
<dbReference type="VEuPathDB" id="FungiDB:BO78DRAFT_412458"/>
<organism evidence="4 5">
    <name type="scientific">Aspergillus sclerotiicarbonarius (strain CBS 121057 / IBT 28362)</name>
    <dbReference type="NCBI Taxonomy" id="1448318"/>
    <lineage>
        <taxon>Eukaryota</taxon>
        <taxon>Fungi</taxon>
        <taxon>Dikarya</taxon>
        <taxon>Ascomycota</taxon>
        <taxon>Pezizomycotina</taxon>
        <taxon>Eurotiomycetes</taxon>
        <taxon>Eurotiomycetidae</taxon>
        <taxon>Eurotiales</taxon>
        <taxon>Aspergillaceae</taxon>
        <taxon>Aspergillus</taxon>
        <taxon>Aspergillus subgen. Circumdati</taxon>
    </lineage>
</organism>
<keyword evidence="5" id="KW-1185">Reference proteome</keyword>
<dbReference type="Proteomes" id="UP000248423">
    <property type="component" value="Unassembled WGS sequence"/>
</dbReference>
<dbReference type="Gene3D" id="3.10.450.30">
    <property type="entry name" value="Microbial ribonucleases"/>
    <property type="match status" value="1"/>
</dbReference>
<sequence>MKLYEMPRCQIDDPDGPAPAPSHNKTNEALLAAQRAQLKPLDKVAARDNRQDPVLWACPATYHDYSRQNCDGIMQGANRAHSNPGPHRIITDRNKNIQGMVTHPAGNKNKFVRAPEQVHRVHRQKLR</sequence>
<evidence type="ECO:0000256" key="1">
    <source>
        <dbReference type="ARBA" id="ARBA00022722"/>
    </source>
</evidence>
<evidence type="ECO:0000313" key="5">
    <source>
        <dbReference type="Proteomes" id="UP000248423"/>
    </source>
</evidence>
<proteinExistence type="predicted"/>
<protein>
    <submittedName>
        <fullName evidence="4">Uncharacterized protein</fullName>
    </submittedName>
</protein>